<evidence type="ECO:0000313" key="3">
    <source>
        <dbReference type="Proteomes" id="UP000823891"/>
    </source>
</evidence>
<dbReference type="AlphaFoldDB" id="A0A9D2NE94"/>
<accession>A0A9D2NE94</accession>
<evidence type="ECO:0000313" key="2">
    <source>
        <dbReference type="EMBL" id="HJC22129.1"/>
    </source>
</evidence>
<protein>
    <submittedName>
        <fullName evidence="2">Uncharacterized protein</fullName>
    </submittedName>
</protein>
<comment type="caution">
    <text evidence="2">The sequence shown here is derived from an EMBL/GenBank/DDBJ whole genome shotgun (WGS) entry which is preliminary data.</text>
</comment>
<reference evidence="2" key="1">
    <citation type="journal article" date="2021" name="PeerJ">
        <title>Extensive microbial diversity within the chicken gut microbiome revealed by metagenomics and culture.</title>
        <authorList>
            <person name="Gilroy R."/>
            <person name="Ravi A."/>
            <person name="Getino M."/>
            <person name="Pursley I."/>
            <person name="Horton D.L."/>
            <person name="Alikhan N.F."/>
            <person name="Baker D."/>
            <person name="Gharbi K."/>
            <person name="Hall N."/>
            <person name="Watson M."/>
            <person name="Adriaenssens E.M."/>
            <person name="Foster-Nyarko E."/>
            <person name="Jarju S."/>
            <person name="Secka A."/>
            <person name="Antonio M."/>
            <person name="Oren A."/>
            <person name="Chaudhuri R.R."/>
            <person name="La Ragione R."/>
            <person name="Hildebrand F."/>
            <person name="Pallen M.J."/>
        </authorList>
    </citation>
    <scope>NUCLEOTIDE SEQUENCE</scope>
    <source>
        <strain evidence="2">USAMLcec2-132</strain>
    </source>
</reference>
<dbReference type="Proteomes" id="UP000823891">
    <property type="component" value="Unassembled WGS sequence"/>
</dbReference>
<gene>
    <name evidence="2" type="ORF">H9761_00310</name>
</gene>
<name>A0A9D2NE94_9FIRM</name>
<keyword evidence="1" id="KW-0472">Membrane</keyword>
<evidence type="ECO:0000256" key="1">
    <source>
        <dbReference type="SAM" id="Phobius"/>
    </source>
</evidence>
<dbReference type="EMBL" id="DWWS01000004">
    <property type="protein sequence ID" value="HJC22129.1"/>
    <property type="molecule type" value="Genomic_DNA"/>
</dbReference>
<organism evidence="2 3">
    <name type="scientific">Candidatus Eisenbergiella merdavium</name>
    <dbReference type="NCBI Taxonomy" id="2838551"/>
    <lineage>
        <taxon>Bacteria</taxon>
        <taxon>Bacillati</taxon>
        <taxon>Bacillota</taxon>
        <taxon>Clostridia</taxon>
        <taxon>Lachnospirales</taxon>
        <taxon>Lachnospiraceae</taxon>
        <taxon>Eisenbergiella</taxon>
    </lineage>
</organism>
<reference evidence="2" key="2">
    <citation type="submission" date="2021-04" db="EMBL/GenBank/DDBJ databases">
        <authorList>
            <person name="Gilroy R."/>
        </authorList>
    </citation>
    <scope>NUCLEOTIDE SEQUENCE</scope>
    <source>
        <strain evidence="2">USAMLcec2-132</strain>
    </source>
</reference>
<keyword evidence="1" id="KW-0812">Transmembrane</keyword>
<keyword evidence="1" id="KW-1133">Transmembrane helix</keyword>
<proteinExistence type="predicted"/>
<sequence>MFLGLEWYWWMILLAALLISIPFKIRFMKWWNKRQQEKKKEQHGKWGDEE</sequence>
<feature type="transmembrane region" description="Helical" evidence="1">
    <location>
        <begin position="7"/>
        <end position="25"/>
    </location>
</feature>